<feature type="transmembrane region" description="Helical" evidence="1">
    <location>
        <begin position="119"/>
        <end position="140"/>
    </location>
</feature>
<dbReference type="AlphaFoldDB" id="A0A433XAM6"/>
<dbReference type="PANTHER" id="PTHR35864:SF1">
    <property type="entry name" value="ZINC METALLOPROTEASE YWHC-RELATED"/>
    <property type="match status" value="1"/>
</dbReference>
<feature type="transmembrane region" description="Helical" evidence="1">
    <location>
        <begin position="84"/>
        <end position="107"/>
    </location>
</feature>
<feature type="transmembrane region" description="Helical" evidence="1">
    <location>
        <begin position="176"/>
        <end position="200"/>
    </location>
</feature>
<evidence type="ECO:0000313" key="2">
    <source>
        <dbReference type="EMBL" id="RUT31058.1"/>
    </source>
</evidence>
<dbReference type="OrthoDB" id="9800627at2"/>
<comment type="caution">
    <text evidence="2">The sequence shown here is derived from an EMBL/GenBank/DDBJ whole genome shotgun (WGS) entry which is preliminary data.</text>
</comment>
<evidence type="ECO:0000256" key="1">
    <source>
        <dbReference type="SAM" id="Phobius"/>
    </source>
</evidence>
<dbReference type="RefSeq" id="WP_127188304.1">
    <property type="nucleotide sequence ID" value="NZ_RZNJ01000003.1"/>
</dbReference>
<evidence type="ECO:0008006" key="4">
    <source>
        <dbReference type="Google" id="ProtNLM"/>
    </source>
</evidence>
<keyword evidence="1" id="KW-1133">Transmembrane helix</keyword>
<evidence type="ECO:0000313" key="3">
    <source>
        <dbReference type="Proteomes" id="UP000281547"/>
    </source>
</evidence>
<dbReference type="PANTHER" id="PTHR35864">
    <property type="entry name" value="ZINC METALLOPROTEASE MJ0611-RELATED"/>
    <property type="match status" value="1"/>
</dbReference>
<feature type="transmembrane region" description="Helical" evidence="1">
    <location>
        <begin position="9"/>
        <end position="35"/>
    </location>
</feature>
<gene>
    <name evidence="2" type="ORF">EMQ25_09265</name>
</gene>
<reference evidence="2 3" key="1">
    <citation type="journal article" date="2016" name="Int. J. Syst. Evol. Microbiol.">
        <title>Arsenicitalea aurantiaca gen. nov., sp. nov., a new member of the family Hyphomicrobiaceae, isolated from high-arsenic sediment.</title>
        <authorList>
            <person name="Mu Y."/>
            <person name="Zhou L."/>
            <person name="Zeng X.C."/>
            <person name="Liu L."/>
            <person name="Pan Y."/>
            <person name="Chen X."/>
            <person name="Wang J."/>
            <person name="Li S."/>
            <person name="Li W.J."/>
            <person name="Wang Y."/>
        </authorList>
    </citation>
    <scope>NUCLEOTIDE SEQUENCE [LARGE SCALE GENOMIC DNA]</scope>
    <source>
        <strain evidence="2 3">42-50</strain>
    </source>
</reference>
<organism evidence="2 3">
    <name type="scientific">Arsenicitalea aurantiaca</name>
    <dbReference type="NCBI Taxonomy" id="1783274"/>
    <lineage>
        <taxon>Bacteria</taxon>
        <taxon>Pseudomonadati</taxon>
        <taxon>Pseudomonadota</taxon>
        <taxon>Alphaproteobacteria</taxon>
        <taxon>Hyphomicrobiales</taxon>
        <taxon>Devosiaceae</taxon>
        <taxon>Arsenicitalea</taxon>
    </lineage>
</organism>
<name>A0A433XAM6_9HYPH</name>
<keyword evidence="1" id="KW-0812">Transmembrane</keyword>
<protein>
    <recommendedName>
        <fullName evidence="4">Site-2 protease family protein</fullName>
    </recommendedName>
</protein>
<proteinExistence type="predicted"/>
<keyword evidence="3" id="KW-1185">Reference proteome</keyword>
<sequence>MFDLSLAQVLVRIVAFIVLTGVHGVLIAGLARLLGDRGPAYDGRLTPNPFTHLDIIGLVAAVVTRTGWIRPLSVDPAQLKGGRFGLLAIVLLALLLTIGFGAIALGLRTPTLQIMPLTYANYVLLVLNAIAEMSVWFALFNLIPLPPLTGGLILLAIAPWVHAVVLRHAMWVGLGLAAIMLLTRGAFLQPFAQPIIAFLLR</sequence>
<dbReference type="Proteomes" id="UP000281547">
    <property type="component" value="Unassembled WGS sequence"/>
</dbReference>
<feature type="transmembrane region" description="Helical" evidence="1">
    <location>
        <begin position="55"/>
        <end position="72"/>
    </location>
</feature>
<dbReference type="InterPro" id="IPR052348">
    <property type="entry name" value="Metallopeptidase_M50B"/>
</dbReference>
<accession>A0A433XAM6</accession>
<dbReference type="EMBL" id="RZNJ01000003">
    <property type="protein sequence ID" value="RUT31058.1"/>
    <property type="molecule type" value="Genomic_DNA"/>
</dbReference>
<keyword evidence="1" id="KW-0472">Membrane</keyword>